<dbReference type="PANTHER" id="PTHR43584">
    <property type="entry name" value="NUCLEOTIDYL TRANSFERASE"/>
    <property type="match status" value="1"/>
</dbReference>
<comment type="catalytic activity">
    <reaction evidence="5">
        <text>N-acetyl-alpha-D-glucosamine 1-phosphate + UTP + H(+) = UDP-N-acetyl-alpha-D-glucosamine + diphosphate</text>
        <dbReference type="Rhea" id="RHEA:13509"/>
        <dbReference type="ChEBI" id="CHEBI:15378"/>
        <dbReference type="ChEBI" id="CHEBI:33019"/>
        <dbReference type="ChEBI" id="CHEBI:46398"/>
        <dbReference type="ChEBI" id="CHEBI:57705"/>
        <dbReference type="ChEBI" id="CHEBI:57776"/>
        <dbReference type="EC" id="2.7.7.23"/>
    </reaction>
</comment>
<dbReference type="EC" id="2.7.7.23" evidence="8"/>
<keyword evidence="9" id="KW-1185">Reference proteome</keyword>
<protein>
    <submittedName>
        <fullName evidence="8">Bifunctional glmU protein</fullName>
        <ecNumber evidence="8">2.3.1.157</ecNumber>
        <ecNumber evidence="8">2.7.7.23</ecNumber>
    </submittedName>
</protein>
<dbReference type="Gene3D" id="2.160.10.10">
    <property type="entry name" value="Hexapeptide repeat proteins"/>
    <property type="match status" value="1"/>
</dbReference>
<dbReference type="GO" id="GO:0003977">
    <property type="term" value="F:UDP-N-acetylglucosamine diphosphorylase activity"/>
    <property type="evidence" value="ECO:0007669"/>
    <property type="project" value="UniProtKB-EC"/>
</dbReference>
<evidence type="ECO:0000256" key="3">
    <source>
        <dbReference type="ARBA" id="ARBA00023315"/>
    </source>
</evidence>
<keyword evidence="3 8" id="KW-0012">Acyltransferase</keyword>
<dbReference type="CDD" id="cd02540">
    <property type="entry name" value="GT2_GlmU_N_bac"/>
    <property type="match status" value="1"/>
</dbReference>
<organism evidence="8 9">
    <name type="scientific">Cloacimonas acidaminovorans (strain Evry)</name>
    <dbReference type="NCBI Taxonomy" id="459349"/>
    <lineage>
        <taxon>Bacteria</taxon>
        <taxon>Pseudomonadati</taxon>
        <taxon>Candidatus Cloacimonadota</taxon>
        <taxon>Candidatus Cloacimonadia</taxon>
        <taxon>Candidatus Cloacimonadales</taxon>
        <taxon>Candidatus Cloacimonadaceae</taxon>
        <taxon>Candidatus Cloacimonas</taxon>
    </lineage>
</organism>
<dbReference type="KEGG" id="caci:CLOAM0363"/>
<dbReference type="InterPro" id="IPR050065">
    <property type="entry name" value="GlmU-like"/>
</dbReference>
<evidence type="ECO:0000313" key="8">
    <source>
        <dbReference type="EMBL" id="CAO80268.1"/>
    </source>
</evidence>
<dbReference type="SUPFAM" id="SSF53448">
    <property type="entry name" value="Nucleotide-diphospho-sugar transferases"/>
    <property type="match status" value="1"/>
</dbReference>
<reference evidence="8 9" key="1">
    <citation type="journal article" date="2008" name="J. Bacteriol.">
        <title>'Candidatus Cloacamonas acidaminovorans': genome sequence reconstruction provides a first glimpse of a new bacterial division.</title>
        <authorList>
            <person name="Pelletier E."/>
            <person name="Kreimeyer A."/>
            <person name="Bocs S."/>
            <person name="Rouy Z."/>
            <person name="Gyapay G."/>
            <person name="Chouari R."/>
            <person name="Riviere D."/>
            <person name="Ganesan A."/>
            <person name="Daegelen P."/>
            <person name="Sghir A."/>
            <person name="Cohen G.N."/>
            <person name="Medigue C."/>
            <person name="Weissenbach J."/>
            <person name="Le Paslier D."/>
        </authorList>
    </citation>
    <scope>NUCLEOTIDE SEQUENCE [LARGE SCALE GENOMIC DNA]</scope>
    <source>
        <strain evidence="9">Evry</strain>
    </source>
</reference>
<dbReference type="GO" id="GO:0019134">
    <property type="term" value="F:glucosamine-1-phosphate N-acetyltransferase activity"/>
    <property type="evidence" value="ECO:0007669"/>
    <property type="project" value="UniProtKB-EC"/>
</dbReference>
<evidence type="ECO:0000313" key="9">
    <source>
        <dbReference type="Proteomes" id="UP000002019"/>
    </source>
</evidence>
<evidence type="ECO:0000256" key="6">
    <source>
        <dbReference type="ARBA" id="ARBA00049628"/>
    </source>
</evidence>
<dbReference type="HOGENOM" id="CLU_029499_15_0_0"/>
<dbReference type="EC" id="2.3.1.157" evidence="8"/>
<dbReference type="Gene3D" id="3.90.550.10">
    <property type="entry name" value="Spore Coat Polysaccharide Biosynthesis Protein SpsA, Chain A"/>
    <property type="match status" value="1"/>
</dbReference>
<evidence type="ECO:0000256" key="2">
    <source>
        <dbReference type="ARBA" id="ARBA00022695"/>
    </source>
</evidence>
<dbReference type="eggNOG" id="COG1207">
    <property type="taxonomic scope" value="Bacteria"/>
</dbReference>
<dbReference type="EMBL" id="CU466930">
    <property type="protein sequence ID" value="CAO80268.1"/>
    <property type="molecule type" value="Genomic_DNA"/>
</dbReference>
<comment type="function">
    <text evidence="6">Catalyzes the last two sequential reactions in the de novo biosynthetic pathway for UDP-N-acetylglucosamine (UDP-GlcNAc). The C-terminal domain catalyzes the transfer of acetyl group from acetyl coenzyme A to glucosamine-1-phosphate (GlcN-1-P) to produce N-acetylglucosamine-1-phosphate (GlcNAc-1-P), which is converted into UDP-GlcNAc by the transfer of uridine 5-monophosphate (from uridine 5-triphosphate), a reaction catalyzed by the N-terminal domain.</text>
</comment>
<dbReference type="OrthoDB" id="9775031at2"/>
<evidence type="ECO:0000256" key="1">
    <source>
        <dbReference type="ARBA" id="ARBA00022679"/>
    </source>
</evidence>
<dbReference type="InterPro" id="IPR005835">
    <property type="entry name" value="NTP_transferase_dom"/>
</dbReference>
<dbReference type="STRING" id="459349.CLOAM0363"/>
<dbReference type="PANTHER" id="PTHR43584:SF3">
    <property type="entry name" value="BIFUNCTIONAL PROTEIN GLMU"/>
    <property type="match status" value="1"/>
</dbReference>
<sequence>MNNLAGIILAAGKGTRMKSERAKVTLPLADKPMIQRVVETALSANCQKIYIVVGYRKNNVISAVEDNEKIEFVEQEEQLGTGHAVMITESLFTNPDQDVLILCGDVPLLSAQTLLRIYEKHKSSSAACTVLTAFLDDPGKYGRILRDTSGKICGIKEYKDASEEQRKIKEWNTGIYCFQAKNLFSALKQTSNHNQQSEYYLTDTIDILYRQGKTISNVVLEDLMEVSGVNSQEELAALEDIYVDRTRKKWLNNGVVIHNPHSVYIGDEVIIEPDVEIHQNTVIKGKSTLEKGCVIGPCCYLEHSTVSLDSILQGHNILVNAILPEHHILDFGSHIIEEIQYE</sequence>
<name>B0VG50_CLOAI</name>
<evidence type="ECO:0000256" key="5">
    <source>
        <dbReference type="ARBA" id="ARBA00048493"/>
    </source>
</evidence>
<proteinExistence type="predicted"/>
<dbReference type="InterPro" id="IPR029044">
    <property type="entry name" value="Nucleotide-diphossugar_trans"/>
</dbReference>
<keyword evidence="2 8" id="KW-0548">Nucleotidyltransferase</keyword>
<dbReference type="Proteomes" id="UP000002019">
    <property type="component" value="Chromosome"/>
</dbReference>
<evidence type="ECO:0000259" key="7">
    <source>
        <dbReference type="Pfam" id="PF00483"/>
    </source>
</evidence>
<dbReference type="RefSeq" id="WP_015424129.1">
    <property type="nucleotide sequence ID" value="NC_020449.1"/>
</dbReference>
<gene>
    <name evidence="8" type="ordered locus">CLOAM0363</name>
</gene>
<comment type="catalytic activity">
    <reaction evidence="4">
        <text>alpha-D-glucosamine 1-phosphate + acetyl-CoA = N-acetyl-alpha-D-glucosamine 1-phosphate + CoA + H(+)</text>
        <dbReference type="Rhea" id="RHEA:13725"/>
        <dbReference type="ChEBI" id="CHEBI:15378"/>
        <dbReference type="ChEBI" id="CHEBI:57287"/>
        <dbReference type="ChEBI" id="CHEBI:57288"/>
        <dbReference type="ChEBI" id="CHEBI:57776"/>
        <dbReference type="ChEBI" id="CHEBI:58516"/>
        <dbReference type="EC" id="2.3.1.157"/>
    </reaction>
</comment>
<feature type="domain" description="Nucleotidyl transferase" evidence="7">
    <location>
        <begin position="6"/>
        <end position="222"/>
    </location>
</feature>
<evidence type="ECO:0000256" key="4">
    <source>
        <dbReference type="ARBA" id="ARBA00048247"/>
    </source>
</evidence>
<dbReference type="Pfam" id="PF00483">
    <property type="entry name" value="NTP_transferase"/>
    <property type="match status" value="1"/>
</dbReference>
<dbReference type="AlphaFoldDB" id="B0VG50"/>
<keyword evidence="1 8" id="KW-0808">Transferase</keyword>
<accession>B0VG50</accession>